<keyword evidence="15 19" id="KW-0131">Cell cycle</keyword>
<feature type="active site" evidence="19">
    <location>
        <position position="343"/>
    </location>
</feature>
<dbReference type="InterPro" id="IPR011601">
    <property type="entry name" value="MurB_C"/>
</dbReference>
<evidence type="ECO:0000313" key="22">
    <source>
        <dbReference type="Proteomes" id="UP000480275"/>
    </source>
</evidence>
<evidence type="ECO:0000313" key="21">
    <source>
        <dbReference type="EMBL" id="MQY51798.1"/>
    </source>
</evidence>
<dbReference type="Gene3D" id="3.90.78.10">
    <property type="entry name" value="UDP-N-acetylenolpyruvoylglucosamine reductase, C-terminal domain"/>
    <property type="match status" value="1"/>
</dbReference>
<dbReference type="GO" id="GO:0008762">
    <property type="term" value="F:UDP-N-acetylmuramate dehydrogenase activity"/>
    <property type="evidence" value="ECO:0007669"/>
    <property type="project" value="UniProtKB-UniRule"/>
</dbReference>
<dbReference type="NCBIfam" id="NF010478">
    <property type="entry name" value="PRK13903.1"/>
    <property type="match status" value="1"/>
</dbReference>
<evidence type="ECO:0000256" key="8">
    <source>
        <dbReference type="ARBA" id="ARBA00022618"/>
    </source>
</evidence>
<evidence type="ECO:0000256" key="14">
    <source>
        <dbReference type="ARBA" id="ARBA00023002"/>
    </source>
</evidence>
<feature type="active site" evidence="19">
    <location>
        <position position="167"/>
    </location>
</feature>
<evidence type="ECO:0000256" key="17">
    <source>
        <dbReference type="ARBA" id="ARBA00031026"/>
    </source>
</evidence>
<dbReference type="AlphaFoldDB" id="A0A6L5JZY3"/>
<keyword evidence="13 19" id="KW-0573">Peptidoglycan synthesis</keyword>
<keyword evidence="8 19" id="KW-0132">Cell division</keyword>
<gene>
    <name evidence="19 21" type="primary">murB</name>
    <name evidence="21" type="ORF">GHK24_08425</name>
</gene>
<feature type="active site" description="Proton donor" evidence="19">
    <location>
        <position position="247"/>
    </location>
</feature>
<evidence type="ECO:0000256" key="19">
    <source>
        <dbReference type="HAMAP-Rule" id="MF_00037"/>
    </source>
</evidence>
<keyword evidence="14 19" id="KW-0560">Oxidoreductase</keyword>
<evidence type="ECO:0000256" key="13">
    <source>
        <dbReference type="ARBA" id="ARBA00022984"/>
    </source>
</evidence>
<accession>A0A6L5JZY3</accession>
<keyword evidence="12 19" id="KW-0133">Cell shape</keyword>
<dbReference type="EC" id="1.3.1.98" evidence="5 19"/>
<dbReference type="InterPro" id="IPR016166">
    <property type="entry name" value="FAD-bd_PCMH"/>
</dbReference>
<dbReference type="PROSITE" id="PS51387">
    <property type="entry name" value="FAD_PCMH"/>
    <property type="match status" value="1"/>
</dbReference>
<dbReference type="Proteomes" id="UP000480275">
    <property type="component" value="Unassembled WGS sequence"/>
</dbReference>
<dbReference type="PANTHER" id="PTHR21071:SF4">
    <property type="entry name" value="UDP-N-ACETYLENOLPYRUVOYLGLUCOSAMINE REDUCTASE"/>
    <property type="match status" value="1"/>
</dbReference>
<evidence type="ECO:0000256" key="4">
    <source>
        <dbReference type="ARBA" id="ARBA00004752"/>
    </source>
</evidence>
<dbReference type="Gene3D" id="3.30.465.10">
    <property type="match status" value="1"/>
</dbReference>
<evidence type="ECO:0000256" key="12">
    <source>
        <dbReference type="ARBA" id="ARBA00022960"/>
    </source>
</evidence>
<dbReference type="InterPro" id="IPR006094">
    <property type="entry name" value="Oxid_FAD_bind_N"/>
</dbReference>
<evidence type="ECO:0000256" key="16">
    <source>
        <dbReference type="ARBA" id="ARBA00023316"/>
    </source>
</evidence>
<evidence type="ECO:0000256" key="10">
    <source>
        <dbReference type="ARBA" id="ARBA00022827"/>
    </source>
</evidence>
<protein>
    <recommendedName>
        <fullName evidence="6 19">UDP-N-acetylenolpyruvoylglucosamine reductase</fullName>
        <ecNumber evidence="5 19">1.3.1.98</ecNumber>
    </recommendedName>
    <alternativeName>
        <fullName evidence="17 19">UDP-N-acetylmuramate dehydrogenase</fullName>
    </alternativeName>
</protein>
<dbReference type="InterPro" id="IPR016169">
    <property type="entry name" value="FAD-bd_PCMH_sub2"/>
</dbReference>
<keyword evidence="11 19" id="KW-0521">NADP</keyword>
<dbReference type="HAMAP" id="MF_00037">
    <property type="entry name" value="MurB"/>
    <property type="match status" value="1"/>
</dbReference>
<dbReference type="InterPro" id="IPR016167">
    <property type="entry name" value="FAD-bd_PCMH_sub1"/>
</dbReference>
<dbReference type="OrthoDB" id="9804753at2"/>
<comment type="cofactor">
    <cofactor evidence="1 19">
        <name>FAD</name>
        <dbReference type="ChEBI" id="CHEBI:57692"/>
    </cofactor>
</comment>
<evidence type="ECO:0000256" key="18">
    <source>
        <dbReference type="ARBA" id="ARBA00048914"/>
    </source>
</evidence>
<evidence type="ECO:0000256" key="6">
    <source>
        <dbReference type="ARBA" id="ARBA00015188"/>
    </source>
</evidence>
<dbReference type="Pfam" id="PF02873">
    <property type="entry name" value="MurB_C"/>
    <property type="match status" value="1"/>
</dbReference>
<comment type="catalytic activity">
    <reaction evidence="18 19">
        <text>UDP-N-acetyl-alpha-D-muramate + NADP(+) = UDP-N-acetyl-3-O-(1-carboxyvinyl)-alpha-D-glucosamine + NADPH + H(+)</text>
        <dbReference type="Rhea" id="RHEA:12248"/>
        <dbReference type="ChEBI" id="CHEBI:15378"/>
        <dbReference type="ChEBI" id="CHEBI:57783"/>
        <dbReference type="ChEBI" id="CHEBI:58349"/>
        <dbReference type="ChEBI" id="CHEBI:68483"/>
        <dbReference type="ChEBI" id="CHEBI:70757"/>
        <dbReference type="EC" id="1.3.1.98"/>
    </reaction>
</comment>
<comment type="pathway">
    <text evidence="4 19">Cell wall biogenesis; peptidoglycan biosynthesis.</text>
</comment>
<evidence type="ECO:0000256" key="2">
    <source>
        <dbReference type="ARBA" id="ARBA00003921"/>
    </source>
</evidence>
<dbReference type="InterPro" id="IPR036635">
    <property type="entry name" value="MurB_C_sf"/>
</dbReference>
<evidence type="ECO:0000256" key="5">
    <source>
        <dbReference type="ARBA" id="ARBA00012518"/>
    </source>
</evidence>
<keyword evidence="10 19" id="KW-0274">FAD</keyword>
<sequence>MLPARLRTDADLGALNSLALPARAALFARLDSIDDIAEVGAYARRTACRLFVLGGGSNVVLDDAFDGLVLHMALRGRALIGEDGEAVYVRASGGEPWPEFVEWTLAQGWGGLENLTAIPGSVGAAPIQNIGAYGREVGELIASVEYVDLAEGTSHVVSRDDCQFAYRDSVFKQRGWHRDGRVLVTAVVFRLPKRWQAQLGYAGIADTLAEHGVASPATADARQIAKAVAALRQRKLPDPARLPNAGSFFHNPIVEAGHAARLAAEFPAMPQHRQGDGRVKLAAGWLIEQTGWKGRTLGPVGMYAGQALVLVNHGGARSADVRALASAVAHDVRERFSVELHVEPITP</sequence>
<proteinExistence type="inferred from homology"/>
<dbReference type="InterPro" id="IPR036318">
    <property type="entry name" value="FAD-bd_PCMH-like_sf"/>
</dbReference>
<dbReference type="PANTHER" id="PTHR21071">
    <property type="entry name" value="UDP-N-ACETYLENOLPYRUVOYLGLUCOSAMINE REDUCTASE"/>
    <property type="match status" value="1"/>
</dbReference>
<comment type="similarity">
    <text evidence="19">Belongs to the MurB family.</text>
</comment>
<evidence type="ECO:0000256" key="15">
    <source>
        <dbReference type="ARBA" id="ARBA00023306"/>
    </source>
</evidence>
<feature type="domain" description="FAD-binding PCMH-type" evidence="20">
    <location>
        <begin position="19"/>
        <end position="194"/>
    </location>
</feature>
<dbReference type="EMBL" id="WIXJ01000005">
    <property type="protein sequence ID" value="MQY51798.1"/>
    <property type="molecule type" value="Genomic_DNA"/>
</dbReference>
<dbReference type="UniPathway" id="UPA00219"/>
<dbReference type="GO" id="GO:0008360">
    <property type="term" value="P:regulation of cell shape"/>
    <property type="evidence" value="ECO:0007669"/>
    <property type="project" value="UniProtKB-KW"/>
</dbReference>
<dbReference type="NCBIfam" id="TIGR00179">
    <property type="entry name" value="murB"/>
    <property type="match status" value="1"/>
</dbReference>
<dbReference type="GO" id="GO:0071949">
    <property type="term" value="F:FAD binding"/>
    <property type="evidence" value="ECO:0007669"/>
    <property type="project" value="InterPro"/>
</dbReference>
<organism evidence="21 22">
    <name type="scientific">Rhodocyclus tenuis</name>
    <name type="common">Rhodospirillum tenue</name>
    <dbReference type="NCBI Taxonomy" id="1066"/>
    <lineage>
        <taxon>Bacteria</taxon>
        <taxon>Pseudomonadati</taxon>
        <taxon>Pseudomonadota</taxon>
        <taxon>Betaproteobacteria</taxon>
        <taxon>Rhodocyclales</taxon>
        <taxon>Rhodocyclaceae</taxon>
        <taxon>Rhodocyclus</taxon>
    </lineage>
</organism>
<evidence type="ECO:0000256" key="9">
    <source>
        <dbReference type="ARBA" id="ARBA00022630"/>
    </source>
</evidence>
<dbReference type="GO" id="GO:0009252">
    <property type="term" value="P:peptidoglycan biosynthetic process"/>
    <property type="evidence" value="ECO:0007669"/>
    <property type="project" value="UniProtKB-UniRule"/>
</dbReference>
<evidence type="ECO:0000256" key="11">
    <source>
        <dbReference type="ARBA" id="ARBA00022857"/>
    </source>
</evidence>
<dbReference type="Pfam" id="PF01565">
    <property type="entry name" value="FAD_binding_4"/>
    <property type="match status" value="1"/>
</dbReference>
<keyword evidence="7 19" id="KW-0963">Cytoplasm</keyword>
<keyword evidence="9 19" id="KW-0285">Flavoprotein</keyword>
<dbReference type="GO" id="GO:0051301">
    <property type="term" value="P:cell division"/>
    <property type="evidence" value="ECO:0007669"/>
    <property type="project" value="UniProtKB-KW"/>
</dbReference>
<dbReference type="Gene3D" id="3.30.43.10">
    <property type="entry name" value="Uridine Diphospho-n-acetylenolpyruvylglucosamine Reductase, domain 2"/>
    <property type="match status" value="1"/>
</dbReference>
<dbReference type="GO" id="GO:0005829">
    <property type="term" value="C:cytosol"/>
    <property type="evidence" value="ECO:0007669"/>
    <property type="project" value="TreeGrafter"/>
</dbReference>
<keyword evidence="16 19" id="KW-0961">Cell wall biogenesis/degradation</keyword>
<comment type="function">
    <text evidence="2 19">Cell wall formation.</text>
</comment>
<name>A0A6L5JZY3_RHOTE</name>
<dbReference type="GO" id="GO:0071555">
    <property type="term" value="P:cell wall organization"/>
    <property type="evidence" value="ECO:0007669"/>
    <property type="project" value="UniProtKB-KW"/>
</dbReference>
<dbReference type="InterPro" id="IPR003170">
    <property type="entry name" value="MurB"/>
</dbReference>
<reference evidence="21 22" key="1">
    <citation type="submission" date="2019-10" db="EMBL/GenBank/DDBJ databases">
        <title>Whole-genome sequence of the purple nonsulfur photosynthetic bacterium Rhodocyclus tenuis.</title>
        <authorList>
            <person name="Kyndt J.A."/>
            <person name="Meyer T.E."/>
        </authorList>
    </citation>
    <scope>NUCLEOTIDE SEQUENCE [LARGE SCALE GENOMIC DNA]</scope>
    <source>
        <strain evidence="21 22">DSM 110</strain>
    </source>
</reference>
<dbReference type="SUPFAM" id="SSF56176">
    <property type="entry name" value="FAD-binding/transporter-associated domain-like"/>
    <property type="match status" value="1"/>
</dbReference>
<evidence type="ECO:0000256" key="1">
    <source>
        <dbReference type="ARBA" id="ARBA00001974"/>
    </source>
</evidence>
<evidence type="ECO:0000259" key="20">
    <source>
        <dbReference type="PROSITE" id="PS51387"/>
    </source>
</evidence>
<evidence type="ECO:0000256" key="3">
    <source>
        <dbReference type="ARBA" id="ARBA00004496"/>
    </source>
</evidence>
<dbReference type="SUPFAM" id="SSF56194">
    <property type="entry name" value="Uridine diphospho-N-Acetylenolpyruvylglucosamine reductase, MurB, C-terminal domain"/>
    <property type="match status" value="1"/>
</dbReference>
<comment type="subcellular location">
    <subcellularLocation>
        <location evidence="3 19">Cytoplasm</location>
    </subcellularLocation>
</comment>
<comment type="caution">
    <text evidence="21">The sequence shown here is derived from an EMBL/GenBank/DDBJ whole genome shotgun (WGS) entry which is preliminary data.</text>
</comment>
<evidence type="ECO:0000256" key="7">
    <source>
        <dbReference type="ARBA" id="ARBA00022490"/>
    </source>
</evidence>
<dbReference type="NCBIfam" id="NF000755">
    <property type="entry name" value="PRK00046.1"/>
    <property type="match status" value="1"/>
</dbReference>